<dbReference type="EMBL" id="BJUV01000011">
    <property type="protein sequence ID" value="GEK83041.1"/>
    <property type="molecule type" value="Genomic_DNA"/>
</dbReference>
<proteinExistence type="predicted"/>
<dbReference type="Proteomes" id="UP000321154">
    <property type="component" value="Unassembled WGS sequence"/>
</dbReference>
<keyword evidence="3" id="KW-1185">Reference proteome</keyword>
<reference evidence="1 3" key="1">
    <citation type="submission" date="2019-07" db="EMBL/GenBank/DDBJ databases">
        <title>Whole genome shotgun sequence of Frigoribacterium faeni NBRC 103066.</title>
        <authorList>
            <person name="Hosoyama A."/>
            <person name="Uohara A."/>
            <person name="Ohji S."/>
            <person name="Ichikawa N."/>
        </authorList>
    </citation>
    <scope>NUCLEOTIDE SEQUENCE [LARGE SCALE GENOMIC DNA]</scope>
    <source>
        <strain evidence="1 3">NBRC 103066</strain>
    </source>
</reference>
<gene>
    <name evidence="2" type="ORF">FB463_001690</name>
    <name evidence="1" type="ORF">FFA01_13500</name>
</gene>
<organism evidence="2 4">
    <name type="scientific">Frigoribacterium faeni</name>
    <dbReference type="NCBI Taxonomy" id="145483"/>
    <lineage>
        <taxon>Bacteria</taxon>
        <taxon>Bacillati</taxon>
        <taxon>Actinomycetota</taxon>
        <taxon>Actinomycetes</taxon>
        <taxon>Micrococcales</taxon>
        <taxon>Microbacteriaceae</taxon>
        <taxon>Frigoribacterium</taxon>
    </lineage>
</organism>
<protein>
    <submittedName>
        <fullName evidence="2">Uncharacterized protein</fullName>
    </submittedName>
</protein>
<dbReference type="RefSeq" id="WP_146854301.1">
    <property type="nucleotide sequence ID" value="NZ_BAAAHR010000001.1"/>
</dbReference>
<evidence type="ECO:0000313" key="2">
    <source>
        <dbReference type="EMBL" id="MBA8813441.1"/>
    </source>
</evidence>
<reference evidence="2 4" key="2">
    <citation type="submission" date="2020-07" db="EMBL/GenBank/DDBJ databases">
        <title>Sequencing the genomes of 1000 actinobacteria strains.</title>
        <authorList>
            <person name="Klenk H.-P."/>
        </authorList>
    </citation>
    <scope>NUCLEOTIDE SEQUENCE [LARGE SCALE GENOMIC DNA]</scope>
    <source>
        <strain evidence="2 4">DSM 10309</strain>
    </source>
</reference>
<evidence type="ECO:0000313" key="4">
    <source>
        <dbReference type="Proteomes" id="UP000522688"/>
    </source>
</evidence>
<dbReference type="EMBL" id="JACGWW010000002">
    <property type="protein sequence ID" value="MBA8813441.1"/>
    <property type="molecule type" value="Genomic_DNA"/>
</dbReference>
<dbReference type="OrthoDB" id="5118571at2"/>
<evidence type="ECO:0000313" key="1">
    <source>
        <dbReference type="EMBL" id="GEK83041.1"/>
    </source>
</evidence>
<evidence type="ECO:0000313" key="3">
    <source>
        <dbReference type="Proteomes" id="UP000321154"/>
    </source>
</evidence>
<dbReference type="AlphaFoldDB" id="A0A7W3JIF4"/>
<comment type="caution">
    <text evidence="2">The sequence shown here is derived from an EMBL/GenBank/DDBJ whole genome shotgun (WGS) entry which is preliminary data.</text>
</comment>
<sequence>MTSTAIAYAVPFRLDRSRAPRVHRLVNVGDEPVHAIRVTLLGCGLLVPVATDRLEPGEALSISVIASELTQNAIAVVRWFRPSREEYLWRFSF</sequence>
<name>A0A7W3JIF4_9MICO</name>
<dbReference type="Proteomes" id="UP000522688">
    <property type="component" value="Unassembled WGS sequence"/>
</dbReference>
<accession>A0A7W3JIF4</accession>